<evidence type="ECO:0000313" key="2">
    <source>
        <dbReference type="Proteomes" id="UP000308365"/>
    </source>
</evidence>
<dbReference type="InterPro" id="IPR035979">
    <property type="entry name" value="RBD_domain_sf"/>
</dbReference>
<dbReference type="AlphaFoldDB" id="A0A4U1F2T8"/>
<accession>A0A4U1F2T8</accession>
<reference evidence="2" key="1">
    <citation type="journal article" date="2019" name="IScience">
        <title>Narwhal Genome Reveals Long-Term Low Genetic Diversity despite Current Large Abundance Size.</title>
        <authorList>
            <person name="Westbury M.V."/>
            <person name="Petersen B."/>
            <person name="Garde E."/>
            <person name="Heide-Jorgensen M.P."/>
            <person name="Lorenzen E.D."/>
        </authorList>
    </citation>
    <scope>NUCLEOTIDE SEQUENCE [LARGE SCALE GENOMIC DNA]</scope>
</reference>
<sequence length="99" mass="11526">GPLTKVTIFKDREEKPKSAFVCFDHPESKPYALLNGICSYGRSIHFFFPINNAVSPQEYLLFQRVFSDTHEIKSCSFLTTRRQCHLMHTPLLTLFVFQI</sequence>
<comment type="caution">
    <text evidence="1">The sequence shown here is derived from an EMBL/GenBank/DDBJ whole genome shotgun (WGS) entry which is preliminary data.</text>
</comment>
<evidence type="ECO:0000313" key="1">
    <source>
        <dbReference type="EMBL" id="TKC43552.1"/>
    </source>
</evidence>
<dbReference type="EMBL" id="RWIC01000456">
    <property type="protein sequence ID" value="TKC43552.1"/>
    <property type="molecule type" value="Genomic_DNA"/>
</dbReference>
<dbReference type="SUPFAM" id="SSF54928">
    <property type="entry name" value="RNA-binding domain, RBD"/>
    <property type="match status" value="1"/>
</dbReference>
<protein>
    <submittedName>
        <fullName evidence="1">Uncharacterized protein</fullName>
    </submittedName>
</protein>
<proteinExistence type="predicted"/>
<gene>
    <name evidence="1" type="ORF">EI555_021114</name>
</gene>
<organism evidence="1 2">
    <name type="scientific">Monodon monoceros</name>
    <name type="common">Narwhal</name>
    <name type="synonym">Ceratodon monodon</name>
    <dbReference type="NCBI Taxonomy" id="40151"/>
    <lineage>
        <taxon>Eukaryota</taxon>
        <taxon>Metazoa</taxon>
        <taxon>Chordata</taxon>
        <taxon>Craniata</taxon>
        <taxon>Vertebrata</taxon>
        <taxon>Euteleostomi</taxon>
        <taxon>Mammalia</taxon>
        <taxon>Eutheria</taxon>
        <taxon>Laurasiatheria</taxon>
        <taxon>Artiodactyla</taxon>
        <taxon>Whippomorpha</taxon>
        <taxon>Cetacea</taxon>
        <taxon>Odontoceti</taxon>
        <taxon>Monodontidae</taxon>
        <taxon>Monodon</taxon>
    </lineage>
</organism>
<feature type="non-terminal residue" evidence="1">
    <location>
        <position position="1"/>
    </location>
</feature>
<name>A0A4U1F2T8_MONMO</name>
<dbReference type="GO" id="GO:0003676">
    <property type="term" value="F:nucleic acid binding"/>
    <property type="evidence" value="ECO:0007669"/>
    <property type="project" value="InterPro"/>
</dbReference>
<dbReference type="Proteomes" id="UP000308365">
    <property type="component" value="Unassembled WGS sequence"/>
</dbReference>